<evidence type="ECO:0000256" key="1">
    <source>
        <dbReference type="SAM" id="MobiDB-lite"/>
    </source>
</evidence>
<gene>
    <name evidence="2" type="ORF">VitviT2T_021225</name>
</gene>
<keyword evidence="3" id="KW-1185">Reference proteome</keyword>
<evidence type="ECO:0000313" key="2">
    <source>
        <dbReference type="EMBL" id="WKA03093.1"/>
    </source>
</evidence>
<feature type="compositionally biased region" description="Polar residues" evidence="1">
    <location>
        <begin position="1"/>
        <end position="15"/>
    </location>
</feature>
<organism evidence="2 3">
    <name type="scientific">Vitis vinifera</name>
    <name type="common">Grape</name>
    <dbReference type="NCBI Taxonomy" id="29760"/>
    <lineage>
        <taxon>Eukaryota</taxon>
        <taxon>Viridiplantae</taxon>
        <taxon>Streptophyta</taxon>
        <taxon>Embryophyta</taxon>
        <taxon>Tracheophyta</taxon>
        <taxon>Spermatophyta</taxon>
        <taxon>Magnoliopsida</taxon>
        <taxon>eudicotyledons</taxon>
        <taxon>Gunneridae</taxon>
        <taxon>Pentapetalae</taxon>
        <taxon>rosids</taxon>
        <taxon>Vitales</taxon>
        <taxon>Vitaceae</taxon>
        <taxon>Viteae</taxon>
        <taxon>Vitis</taxon>
    </lineage>
</organism>
<accession>A0ABY9D6C8</accession>
<dbReference type="Proteomes" id="UP001227230">
    <property type="component" value="Chromosome 14"/>
</dbReference>
<feature type="region of interest" description="Disordered" evidence="1">
    <location>
        <begin position="1"/>
        <end position="21"/>
    </location>
</feature>
<dbReference type="EMBL" id="CP126661">
    <property type="protein sequence ID" value="WKA03093.1"/>
    <property type="molecule type" value="Genomic_DNA"/>
</dbReference>
<name>A0ABY9D6C8_VITVI</name>
<evidence type="ECO:0000313" key="3">
    <source>
        <dbReference type="Proteomes" id="UP001227230"/>
    </source>
</evidence>
<proteinExistence type="predicted"/>
<sequence>MAIPSQPSNLKQQSPDAKMEGEPAHDYGLWWCFLRSVTSGPCSVKELLTILHGSFLRGGVKKLRKVVPYSV</sequence>
<reference evidence="2 3" key="1">
    <citation type="journal article" date="2023" name="Hortic Res">
        <title>The complete reference genome for grapevine (Vitis vinifera L.) genetics and breeding.</title>
        <authorList>
            <person name="Shi X."/>
            <person name="Cao S."/>
            <person name="Wang X."/>
            <person name="Huang S."/>
            <person name="Wang Y."/>
            <person name="Liu Z."/>
            <person name="Liu W."/>
            <person name="Leng X."/>
            <person name="Peng Y."/>
            <person name="Wang N."/>
            <person name="Wang Y."/>
            <person name="Ma Z."/>
            <person name="Xu X."/>
            <person name="Zhang F."/>
            <person name="Xue H."/>
            <person name="Zhong H."/>
            <person name="Wang Y."/>
            <person name="Zhang K."/>
            <person name="Velt A."/>
            <person name="Avia K."/>
            <person name="Holtgrawe D."/>
            <person name="Grimplet J."/>
            <person name="Matus J.T."/>
            <person name="Ware D."/>
            <person name="Wu X."/>
            <person name="Wang H."/>
            <person name="Liu C."/>
            <person name="Fang Y."/>
            <person name="Rustenholz C."/>
            <person name="Cheng Z."/>
            <person name="Xiao H."/>
            <person name="Zhou Y."/>
        </authorList>
    </citation>
    <scope>NUCLEOTIDE SEQUENCE [LARGE SCALE GENOMIC DNA]</scope>
    <source>
        <strain evidence="3">cv. Pinot noir / PN40024</strain>
        <tissue evidence="2">Leaf</tissue>
    </source>
</reference>
<protein>
    <submittedName>
        <fullName evidence="2">Uncharacterized protein</fullName>
    </submittedName>
</protein>